<evidence type="ECO:0000313" key="3">
    <source>
        <dbReference type="Proteomes" id="UP000699042"/>
    </source>
</evidence>
<evidence type="ECO:0000313" key="2">
    <source>
        <dbReference type="EMBL" id="KAG7042335.1"/>
    </source>
</evidence>
<name>A0A9P7QSW6_9PEZI</name>
<feature type="region of interest" description="Disordered" evidence="1">
    <location>
        <begin position="14"/>
        <end position="34"/>
    </location>
</feature>
<dbReference type="EMBL" id="JAESDN010000013">
    <property type="protein sequence ID" value="KAG7042335.1"/>
    <property type="molecule type" value="Genomic_DNA"/>
</dbReference>
<dbReference type="Proteomes" id="UP000699042">
    <property type="component" value="Unassembled WGS sequence"/>
</dbReference>
<protein>
    <submittedName>
        <fullName evidence="2">Uncharacterized protein</fullName>
    </submittedName>
</protein>
<keyword evidence="3" id="KW-1185">Reference proteome</keyword>
<reference evidence="2" key="1">
    <citation type="submission" date="2021-05" db="EMBL/GenBank/DDBJ databases">
        <title>Comparative genomics of three Colletotrichum scovillei strains and genetic complementation revealed genes involved fungal growth and virulence on chili pepper.</title>
        <authorList>
            <person name="Hsieh D.-K."/>
            <person name="Chuang S.-C."/>
            <person name="Chen C.-Y."/>
            <person name="Chao Y.-T."/>
            <person name="Lu M.-Y.J."/>
            <person name="Lee M.-H."/>
            <person name="Shih M.-C."/>
        </authorList>
    </citation>
    <scope>NUCLEOTIDE SEQUENCE</scope>
    <source>
        <strain evidence="2">Coll-153</strain>
    </source>
</reference>
<dbReference type="AlphaFoldDB" id="A0A9P7QSW6"/>
<organism evidence="2 3">
    <name type="scientific">Colletotrichum scovillei</name>
    <dbReference type="NCBI Taxonomy" id="1209932"/>
    <lineage>
        <taxon>Eukaryota</taxon>
        <taxon>Fungi</taxon>
        <taxon>Dikarya</taxon>
        <taxon>Ascomycota</taxon>
        <taxon>Pezizomycotina</taxon>
        <taxon>Sordariomycetes</taxon>
        <taxon>Hypocreomycetidae</taxon>
        <taxon>Glomerellales</taxon>
        <taxon>Glomerellaceae</taxon>
        <taxon>Colletotrichum</taxon>
        <taxon>Colletotrichum acutatum species complex</taxon>
    </lineage>
</organism>
<proteinExistence type="predicted"/>
<sequence>MTVGIFIQKTARRRRELSIRTDTVPKSSNRKFDR</sequence>
<accession>A0A9P7QSW6</accession>
<gene>
    <name evidence="2" type="ORF">JMJ77_010435</name>
</gene>
<evidence type="ECO:0000256" key="1">
    <source>
        <dbReference type="SAM" id="MobiDB-lite"/>
    </source>
</evidence>
<comment type="caution">
    <text evidence="2">The sequence shown here is derived from an EMBL/GenBank/DDBJ whole genome shotgun (WGS) entry which is preliminary data.</text>
</comment>